<dbReference type="GO" id="GO:0005344">
    <property type="term" value="F:oxygen carrier activity"/>
    <property type="evidence" value="ECO:0007669"/>
    <property type="project" value="UniProtKB-KW"/>
</dbReference>
<dbReference type="Gene3D" id="1.10.490.10">
    <property type="entry name" value="Globins"/>
    <property type="match status" value="2"/>
</dbReference>
<reference evidence="4" key="1">
    <citation type="submission" date="2023-07" db="EMBL/GenBank/DDBJ databases">
        <authorList>
            <consortium name="CYATHOMIX"/>
        </authorList>
    </citation>
    <scope>NUCLEOTIDE SEQUENCE</scope>
    <source>
        <strain evidence="4">N/A</strain>
    </source>
</reference>
<sequence>MAENAVLVAMLLACFSATLCMTPEDVKKHTVASLSVAPVGDGHHGRDFYKYFLTTYPENRKFYKGAENYGEEEIMKSERFDKLGDAILLFVHVLANTYDNEPVFRAFCHRVMLEHKDRGIDPALWKIFFKKFWRGYLESKGANLTDEQKLAWDTLGVMFNEESQAALAKMGLPHESAKEIKKHVVESLNVAPVGDGHHGRDFYKYFLTTYPDNRKFYKGAENYTADDIIKSERFDKLGDAILLFVHVLANTYDNEPVFRAFCHRVMLEHKDRGVDPELWKVFFDKFWNGYLESKGATLTDEQKSSWHTLGVMFNEESQAALAKMGLPHA</sequence>
<keyword evidence="5" id="KW-1185">Reference proteome</keyword>
<dbReference type="SUPFAM" id="SSF46458">
    <property type="entry name" value="Globin-like"/>
    <property type="match status" value="2"/>
</dbReference>
<evidence type="ECO:0000313" key="4">
    <source>
        <dbReference type="EMBL" id="CAJ0591489.1"/>
    </source>
</evidence>
<dbReference type="InterPro" id="IPR012292">
    <property type="entry name" value="Globin/Proto"/>
</dbReference>
<feature type="domain" description="Globin" evidence="3">
    <location>
        <begin position="174"/>
        <end position="322"/>
    </location>
</feature>
<feature type="chain" id="PRO_5041201225" description="Globin domain-containing protein" evidence="2">
    <location>
        <begin position="21"/>
        <end position="329"/>
    </location>
</feature>
<dbReference type="InterPro" id="IPR044399">
    <property type="entry name" value="Mb-like_M"/>
</dbReference>
<evidence type="ECO:0000256" key="2">
    <source>
        <dbReference type="SAM" id="SignalP"/>
    </source>
</evidence>
<dbReference type="EMBL" id="CATQJL010000001">
    <property type="protein sequence ID" value="CAJ0591489.1"/>
    <property type="molecule type" value="Genomic_DNA"/>
</dbReference>
<dbReference type="CDD" id="cd01040">
    <property type="entry name" value="Mb-like"/>
    <property type="match status" value="2"/>
</dbReference>
<keyword evidence="1" id="KW-0561">Oxygen transport</keyword>
<evidence type="ECO:0000313" key="5">
    <source>
        <dbReference type="Proteomes" id="UP001176961"/>
    </source>
</evidence>
<protein>
    <recommendedName>
        <fullName evidence="3">Globin domain-containing protein</fullName>
    </recommendedName>
</protein>
<dbReference type="GO" id="GO:0020037">
    <property type="term" value="F:heme binding"/>
    <property type="evidence" value="ECO:0007669"/>
    <property type="project" value="InterPro"/>
</dbReference>
<dbReference type="PROSITE" id="PS01033">
    <property type="entry name" value="GLOBIN"/>
    <property type="match status" value="2"/>
</dbReference>
<comment type="similarity">
    <text evidence="1">Belongs to the globin family.</text>
</comment>
<comment type="caution">
    <text evidence="4">The sequence shown here is derived from an EMBL/GenBank/DDBJ whole genome shotgun (WGS) entry which is preliminary data.</text>
</comment>
<dbReference type="InterPro" id="IPR000971">
    <property type="entry name" value="Globin"/>
</dbReference>
<dbReference type="GO" id="GO:0019825">
    <property type="term" value="F:oxygen binding"/>
    <property type="evidence" value="ECO:0007669"/>
    <property type="project" value="InterPro"/>
</dbReference>
<dbReference type="Proteomes" id="UP001176961">
    <property type="component" value="Unassembled WGS sequence"/>
</dbReference>
<dbReference type="InterPro" id="IPR009050">
    <property type="entry name" value="Globin-like_sf"/>
</dbReference>
<name>A0AA36GGK7_CYLNA</name>
<dbReference type="AlphaFoldDB" id="A0AA36GGK7"/>
<keyword evidence="1" id="KW-0479">Metal-binding</keyword>
<feature type="domain" description="Globin" evidence="3">
    <location>
        <begin position="20"/>
        <end position="168"/>
    </location>
</feature>
<dbReference type="Pfam" id="PF00042">
    <property type="entry name" value="Globin"/>
    <property type="match status" value="2"/>
</dbReference>
<evidence type="ECO:0000259" key="3">
    <source>
        <dbReference type="PROSITE" id="PS01033"/>
    </source>
</evidence>
<keyword evidence="1" id="KW-0813">Transport</keyword>
<gene>
    <name evidence="4" type="ORF">CYNAS_LOCUS3472</name>
</gene>
<keyword evidence="2" id="KW-0732">Signal</keyword>
<proteinExistence type="inferred from homology"/>
<organism evidence="4 5">
    <name type="scientific">Cylicocyclus nassatus</name>
    <name type="common">Nematode worm</name>
    <dbReference type="NCBI Taxonomy" id="53992"/>
    <lineage>
        <taxon>Eukaryota</taxon>
        <taxon>Metazoa</taxon>
        <taxon>Ecdysozoa</taxon>
        <taxon>Nematoda</taxon>
        <taxon>Chromadorea</taxon>
        <taxon>Rhabditida</taxon>
        <taxon>Rhabditina</taxon>
        <taxon>Rhabditomorpha</taxon>
        <taxon>Strongyloidea</taxon>
        <taxon>Strongylidae</taxon>
        <taxon>Cylicocyclus</taxon>
    </lineage>
</organism>
<keyword evidence="1" id="KW-0408">Iron</keyword>
<feature type="signal peptide" evidence="2">
    <location>
        <begin position="1"/>
        <end position="20"/>
    </location>
</feature>
<evidence type="ECO:0000256" key="1">
    <source>
        <dbReference type="RuleBase" id="RU000356"/>
    </source>
</evidence>
<accession>A0AA36GGK7</accession>
<keyword evidence="1" id="KW-0349">Heme</keyword>